<dbReference type="Proteomes" id="UP001372338">
    <property type="component" value="Unassembled WGS sequence"/>
</dbReference>
<feature type="domain" description="RING-type" evidence="7">
    <location>
        <begin position="76"/>
        <end position="118"/>
    </location>
</feature>
<dbReference type="AlphaFoldDB" id="A0AAN9E4A0"/>
<evidence type="ECO:0000259" key="7">
    <source>
        <dbReference type="PROSITE" id="PS50089"/>
    </source>
</evidence>
<dbReference type="PANTHER" id="PTHR15710">
    <property type="entry name" value="E3 UBIQUITIN-PROTEIN LIGASE PRAJA"/>
    <property type="match status" value="1"/>
</dbReference>
<dbReference type="SMART" id="SM00184">
    <property type="entry name" value="RING"/>
    <property type="match status" value="1"/>
</dbReference>
<gene>
    <name evidence="8" type="ORF">RIF29_39468</name>
</gene>
<dbReference type="InterPro" id="IPR001841">
    <property type="entry name" value="Znf_RING"/>
</dbReference>
<dbReference type="GO" id="GO:0016567">
    <property type="term" value="P:protein ubiquitination"/>
    <property type="evidence" value="ECO:0007669"/>
    <property type="project" value="TreeGrafter"/>
</dbReference>
<evidence type="ECO:0000313" key="9">
    <source>
        <dbReference type="Proteomes" id="UP001372338"/>
    </source>
</evidence>
<organism evidence="8 9">
    <name type="scientific">Crotalaria pallida</name>
    <name type="common">Smooth rattlebox</name>
    <name type="synonym">Crotalaria striata</name>
    <dbReference type="NCBI Taxonomy" id="3830"/>
    <lineage>
        <taxon>Eukaryota</taxon>
        <taxon>Viridiplantae</taxon>
        <taxon>Streptophyta</taxon>
        <taxon>Embryophyta</taxon>
        <taxon>Tracheophyta</taxon>
        <taxon>Spermatophyta</taxon>
        <taxon>Magnoliopsida</taxon>
        <taxon>eudicotyledons</taxon>
        <taxon>Gunneridae</taxon>
        <taxon>Pentapetalae</taxon>
        <taxon>rosids</taxon>
        <taxon>fabids</taxon>
        <taxon>Fabales</taxon>
        <taxon>Fabaceae</taxon>
        <taxon>Papilionoideae</taxon>
        <taxon>50 kb inversion clade</taxon>
        <taxon>genistoids sensu lato</taxon>
        <taxon>core genistoids</taxon>
        <taxon>Crotalarieae</taxon>
        <taxon>Crotalaria</taxon>
    </lineage>
</organism>
<comment type="catalytic activity">
    <reaction evidence="1">
        <text>S-ubiquitinyl-[E2 ubiquitin-conjugating enzyme]-L-cysteine + [acceptor protein]-L-lysine = [E2 ubiquitin-conjugating enzyme]-L-cysteine + N(6)-ubiquitinyl-[acceptor protein]-L-lysine.</text>
        <dbReference type="EC" id="2.3.2.27"/>
    </reaction>
</comment>
<keyword evidence="5" id="KW-0862">Zinc</keyword>
<evidence type="ECO:0000256" key="5">
    <source>
        <dbReference type="ARBA" id="ARBA00022833"/>
    </source>
</evidence>
<comment type="caution">
    <text evidence="8">The sequence shown here is derived from an EMBL/GenBank/DDBJ whole genome shotgun (WGS) entry which is preliminary data.</text>
</comment>
<dbReference type="PANTHER" id="PTHR15710:SF196">
    <property type="entry name" value="F6A14.12 PROTEIN-RELATED"/>
    <property type="match status" value="1"/>
</dbReference>
<protein>
    <recommendedName>
        <fullName evidence="2">RING-type E3 ubiquitin transferase</fullName>
        <ecNumber evidence="2">2.3.2.27</ecNumber>
    </recommendedName>
</protein>
<dbReference type="InterPro" id="IPR013083">
    <property type="entry name" value="Znf_RING/FYVE/PHD"/>
</dbReference>
<evidence type="ECO:0000256" key="3">
    <source>
        <dbReference type="ARBA" id="ARBA00022723"/>
    </source>
</evidence>
<reference evidence="8 9" key="1">
    <citation type="submission" date="2024-01" db="EMBL/GenBank/DDBJ databases">
        <title>The genomes of 5 underutilized Papilionoideae crops provide insights into root nodulation and disease resistanc.</title>
        <authorList>
            <person name="Yuan L."/>
        </authorList>
    </citation>
    <scope>NUCLEOTIDE SEQUENCE [LARGE SCALE GENOMIC DNA]</scope>
    <source>
        <strain evidence="8">ZHUSHIDOU_FW_LH</strain>
        <tissue evidence="8">Leaf</tissue>
    </source>
</reference>
<keyword evidence="4 6" id="KW-0863">Zinc-finger</keyword>
<proteinExistence type="predicted"/>
<name>A0AAN9E4A0_CROPI</name>
<dbReference type="GO" id="GO:0061630">
    <property type="term" value="F:ubiquitin protein ligase activity"/>
    <property type="evidence" value="ECO:0007669"/>
    <property type="project" value="UniProtKB-EC"/>
</dbReference>
<keyword evidence="3" id="KW-0479">Metal-binding</keyword>
<dbReference type="EC" id="2.3.2.27" evidence="2"/>
<keyword evidence="9" id="KW-1185">Reference proteome</keyword>
<evidence type="ECO:0000256" key="6">
    <source>
        <dbReference type="PROSITE-ProRule" id="PRU00175"/>
    </source>
</evidence>
<dbReference type="Pfam" id="PF13639">
    <property type="entry name" value="zf-RING_2"/>
    <property type="match status" value="1"/>
</dbReference>
<accession>A0AAN9E4A0</accession>
<dbReference type="SUPFAM" id="SSF57850">
    <property type="entry name" value="RING/U-box"/>
    <property type="match status" value="1"/>
</dbReference>
<evidence type="ECO:0000256" key="4">
    <source>
        <dbReference type="ARBA" id="ARBA00022771"/>
    </source>
</evidence>
<evidence type="ECO:0000256" key="2">
    <source>
        <dbReference type="ARBA" id="ARBA00012483"/>
    </source>
</evidence>
<sequence length="125" mass="14498">MSIEPIRRAIDQVIPSWEIAEKENNEYRVNRVNPIRDYVHAFDSFTRVNPTPQHSIGENLERIKIEVVSDDSSAMCSICLEVFSVGSEATHMPHCSHLYHHNCIVKWLNMCNTCPLCRSTIYIFF</sequence>
<dbReference type="PROSITE" id="PS50089">
    <property type="entry name" value="ZF_RING_2"/>
    <property type="match status" value="1"/>
</dbReference>
<dbReference type="EMBL" id="JAYWIO010000008">
    <property type="protein sequence ID" value="KAK7244643.1"/>
    <property type="molecule type" value="Genomic_DNA"/>
</dbReference>
<dbReference type="GO" id="GO:0005737">
    <property type="term" value="C:cytoplasm"/>
    <property type="evidence" value="ECO:0007669"/>
    <property type="project" value="TreeGrafter"/>
</dbReference>
<dbReference type="Gene3D" id="3.30.40.10">
    <property type="entry name" value="Zinc/RING finger domain, C3HC4 (zinc finger)"/>
    <property type="match status" value="1"/>
</dbReference>
<dbReference type="GO" id="GO:0008270">
    <property type="term" value="F:zinc ion binding"/>
    <property type="evidence" value="ECO:0007669"/>
    <property type="project" value="UniProtKB-KW"/>
</dbReference>
<evidence type="ECO:0000313" key="8">
    <source>
        <dbReference type="EMBL" id="KAK7244643.1"/>
    </source>
</evidence>
<evidence type="ECO:0000256" key="1">
    <source>
        <dbReference type="ARBA" id="ARBA00000900"/>
    </source>
</evidence>